<accession>A0A7T4T9T0</accession>
<sequence length="374" mass="41085">MPDHDLGRTEFVKYYKMFKEGVSLAKDAFDMCLKAAFVFLFIPAGFLWVFLKHIGWTSLFLPALLSVQGLIALLLAALLFFSLLLFLLCAPSLFLFAAVVWGQSNGAQPWARRIIVFTVVGWLAAIIVSSFGTELWVLCLVGFTFVCCMLLSWWARIRSERLKSQKFWKKLGGSVVFSVVVTLASLAICIPFLTLAGLVGPLDTDRKATYGLAVLVPLALVGYIPGLIAFSTSRKQALSHTIKSMLIGFGVPAYALFFWLATFTPGMSTKALSMVGVVQSVPTLFMVTKPELTQQLASVGIHPVSKDSLIFKEWVRFTFGDIKLVCTSRYDPNEADITEAFESRSESRNSATEAGLAAGKGCISLKNDEVRPIS</sequence>
<reference evidence="2 3" key="1">
    <citation type="submission" date="2020-12" db="EMBL/GenBank/DDBJ databases">
        <title>FDA dAtabase for Regulatory Grade micrObial Sequences (FDA-ARGOS): Supporting development and validation of Infectious Disease Dx tests.</title>
        <authorList>
            <person name="Nelson B."/>
            <person name="Plummer A."/>
            <person name="Tallon L."/>
            <person name="Sadzewicz L."/>
            <person name="Zhao X."/>
            <person name="Boylan J."/>
            <person name="Ott S."/>
            <person name="Bowen H."/>
            <person name="Vavikolanu K."/>
            <person name="Mehta A."/>
            <person name="Aluvathingal J."/>
            <person name="Nadendla S."/>
            <person name="Myers T."/>
            <person name="Yan Y."/>
            <person name="Sichtig H."/>
        </authorList>
    </citation>
    <scope>NUCLEOTIDE SEQUENCE [LARGE SCALE GENOMIC DNA]</scope>
    <source>
        <strain evidence="2 3">FDAARGOS_1049</strain>
    </source>
</reference>
<organism evidence="2 3">
    <name type="scientific">Paraburkholderia ginsengisoli</name>
    <dbReference type="NCBI Taxonomy" id="311231"/>
    <lineage>
        <taxon>Bacteria</taxon>
        <taxon>Pseudomonadati</taxon>
        <taxon>Pseudomonadota</taxon>
        <taxon>Betaproteobacteria</taxon>
        <taxon>Burkholderiales</taxon>
        <taxon>Burkholderiaceae</taxon>
        <taxon>Paraburkholderia</taxon>
    </lineage>
</organism>
<feature type="transmembrane region" description="Helical" evidence="1">
    <location>
        <begin position="110"/>
        <end position="129"/>
    </location>
</feature>
<feature type="transmembrane region" description="Helical" evidence="1">
    <location>
        <begin position="175"/>
        <end position="198"/>
    </location>
</feature>
<dbReference type="RefSeq" id="WP_157004232.1">
    <property type="nucleotide sequence ID" value="NZ_CP066075.1"/>
</dbReference>
<evidence type="ECO:0000313" key="2">
    <source>
        <dbReference type="EMBL" id="QQC65325.1"/>
    </source>
</evidence>
<keyword evidence="1" id="KW-1133">Transmembrane helix</keyword>
<feature type="transmembrane region" description="Helical" evidence="1">
    <location>
        <begin position="135"/>
        <end position="154"/>
    </location>
</feature>
<dbReference type="KEGG" id="pgis:I6I06_07680"/>
<evidence type="ECO:0000256" key="1">
    <source>
        <dbReference type="SAM" id="Phobius"/>
    </source>
</evidence>
<name>A0A7T4T9T0_9BURK</name>
<protein>
    <submittedName>
        <fullName evidence="2">Uncharacterized protein</fullName>
    </submittedName>
</protein>
<feature type="transmembrane region" description="Helical" evidence="1">
    <location>
        <begin position="242"/>
        <end position="261"/>
    </location>
</feature>
<keyword evidence="1" id="KW-0472">Membrane</keyword>
<feature type="transmembrane region" description="Helical" evidence="1">
    <location>
        <begin position="71"/>
        <end position="98"/>
    </location>
</feature>
<keyword evidence="1" id="KW-0812">Transmembrane</keyword>
<feature type="transmembrane region" description="Helical" evidence="1">
    <location>
        <begin position="31"/>
        <end position="51"/>
    </location>
</feature>
<dbReference type="EMBL" id="CP066075">
    <property type="protein sequence ID" value="QQC65325.1"/>
    <property type="molecule type" value="Genomic_DNA"/>
</dbReference>
<dbReference type="AlphaFoldDB" id="A0A7T4T9T0"/>
<evidence type="ECO:0000313" key="3">
    <source>
        <dbReference type="Proteomes" id="UP000595610"/>
    </source>
</evidence>
<gene>
    <name evidence="2" type="ORF">I6I06_07680</name>
</gene>
<feature type="transmembrane region" description="Helical" evidence="1">
    <location>
        <begin position="210"/>
        <end position="230"/>
    </location>
</feature>
<keyword evidence="3" id="KW-1185">Reference proteome</keyword>
<dbReference type="Proteomes" id="UP000595610">
    <property type="component" value="Chromosome 1"/>
</dbReference>
<proteinExistence type="predicted"/>